<gene>
    <name evidence="2" type="ORF">AYL99_11714</name>
</gene>
<dbReference type="Proteomes" id="UP000078343">
    <property type="component" value="Unassembled WGS sequence"/>
</dbReference>
<keyword evidence="3" id="KW-1185">Reference proteome</keyword>
<dbReference type="OrthoDB" id="4147929at2759"/>
<evidence type="ECO:0000313" key="3">
    <source>
        <dbReference type="Proteomes" id="UP000078343"/>
    </source>
</evidence>
<organism evidence="2 3">
    <name type="scientific">Fonsecaea erecta</name>
    <dbReference type="NCBI Taxonomy" id="1367422"/>
    <lineage>
        <taxon>Eukaryota</taxon>
        <taxon>Fungi</taxon>
        <taxon>Dikarya</taxon>
        <taxon>Ascomycota</taxon>
        <taxon>Pezizomycotina</taxon>
        <taxon>Eurotiomycetes</taxon>
        <taxon>Chaetothyriomycetidae</taxon>
        <taxon>Chaetothyriales</taxon>
        <taxon>Herpotrichiellaceae</taxon>
        <taxon>Fonsecaea</taxon>
    </lineage>
</organism>
<sequence>MSPTAMIQEEAMPTTEKAKEEAMSSTGKAKEEAILPPDAFEYVNSIKLHQPEFLDLRKIECERILSRIQDAYSLPFYGKCDLKELLQWLHRFDFTQDDEIFFRTFLGKIMGDWRENRVSSSPILQTQTHDFFLEGGSLRTMRAAHASDPDDKHEKDEKSMKLIHEFVPALQIECDADTEERVLPLRFGLPVGRLLCWNKKGRTYGDDGYSAIHLVFHPIDKSFWIVVDRYLGPERFDDYPEVEDDWPDWEYQDKKLLTRTLRDRFEKGDDIVMAEAFRLGTKDLWFPQGFGLSELDGDKPGDPVPKYDARDGPPTIEFSSLPKVSLFRDTEPLQVRFATRSSFQSYLTEHGVVKGRSWRSVSSVPN</sequence>
<dbReference type="AlphaFoldDB" id="A0A178Z300"/>
<reference evidence="2 3" key="1">
    <citation type="submission" date="2016-04" db="EMBL/GenBank/DDBJ databases">
        <title>Draft genome of Fonsecaea erecta CBS 125763.</title>
        <authorList>
            <person name="Weiss V.A."/>
            <person name="Vicente V.A."/>
            <person name="Raittz R.T."/>
            <person name="Moreno L.F."/>
            <person name="De Souza E.M."/>
            <person name="Pedrosa F.O."/>
            <person name="Steffens M.B."/>
            <person name="Faoro H."/>
            <person name="Tadra-Sfeir M.Z."/>
            <person name="Najafzadeh M.J."/>
            <person name="Felipe M.S."/>
            <person name="Teixeira M."/>
            <person name="Sun J."/>
            <person name="Xi L."/>
            <person name="Gomes R."/>
            <person name="De Azevedo C.M."/>
            <person name="Salgado C.G."/>
            <person name="Da Silva M.B."/>
            <person name="Nascimento M.F."/>
            <person name="Queiroz-Telles F."/>
            <person name="Attili D.S."/>
            <person name="Gorbushina A."/>
        </authorList>
    </citation>
    <scope>NUCLEOTIDE SEQUENCE [LARGE SCALE GENOMIC DNA]</scope>
    <source>
        <strain evidence="2 3">CBS 125763</strain>
    </source>
</reference>
<comment type="caution">
    <text evidence="2">The sequence shown here is derived from an EMBL/GenBank/DDBJ whole genome shotgun (WGS) entry which is preliminary data.</text>
</comment>
<evidence type="ECO:0000256" key="1">
    <source>
        <dbReference type="SAM" id="MobiDB-lite"/>
    </source>
</evidence>
<protein>
    <submittedName>
        <fullName evidence="2">Uncharacterized protein</fullName>
    </submittedName>
</protein>
<feature type="region of interest" description="Disordered" evidence="1">
    <location>
        <begin position="1"/>
        <end position="29"/>
    </location>
</feature>
<accession>A0A178Z300</accession>
<dbReference type="GeneID" id="30015882"/>
<proteinExistence type="predicted"/>
<evidence type="ECO:0000313" key="2">
    <source>
        <dbReference type="EMBL" id="OAP54179.1"/>
    </source>
</evidence>
<dbReference type="EMBL" id="LVYI01000015">
    <property type="protein sequence ID" value="OAP54179.1"/>
    <property type="molecule type" value="Genomic_DNA"/>
</dbReference>
<feature type="compositionally biased region" description="Basic and acidic residues" evidence="1">
    <location>
        <begin position="16"/>
        <end position="29"/>
    </location>
</feature>
<dbReference type="RefSeq" id="XP_018687546.1">
    <property type="nucleotide sequence ID" value="XM_018843219.1"/>
</dbReference>
<name>A0A178Z300_9EURO</name>